<keyword evidence="2" id="KW-0863">Zinc-finger</keyword>
<feature type="region of interest" description="Disordered" evidence="4">
    <location>
        <begin position="434"/>
        <end position="630"/>
    </location>
</feature>
<dbReference type="Pfam" id="PF12906">
    <property type="entry name" value="RINGv"/>
    <property type="match status" value="1"/>
</dbReference>
<feature type="domain" description="FHA" evidence="5">
    <location>
        <begin position="816"/>
        <end position="865"/>
    </location>
</feature>
<feature type="region of interest" description="Disordered" evidence="4">
    <location>
        <begin position="143"/>
        <end position="177"/>
    </location>
</feature>
<evidence type="ECO:0000256" key="1">
    <source>
        <dbReference type="ARBA" id="ARBA00022723"/>
    </source>
</evidence>
<dbReference type="InterPro" id="IPR013083">
    <property type="entry name" value="Znf_RING/FYVE/PHD"/>
</dbReference>
<dbReference type="SMART" id="SM00744">
    <property type="entry name" value="RINGv"/>
    <property type="match status" value="1"/>
</dbReference>
<sequence length="1071" mass="114542">MINGRKNRSVKTKNYIINVNCYTWINNSHGLFDYESENFYKKCFKIKCLYNYYYILKDDINVEIKNEEEINKIMLNNSSMKLICKIKYINNNYQLIPCIENTGDGGGTALAQAPGGSAVPNTDGNENAGVSGVSGGIGGVSSNNAGNNGGNNAGNNGGNNAGNNGGNNAGNGDRVEGEHGDGADNFWVIVKYLKNKSSVLHEDDIIKLGRVKLKIKKIITNVQQEREYNKSLSPFDDDECETDAPEMAAPGGSVHGVLHRGGSGPGVLLHGGPTAGMEQHPTVGNAPTDKNTISNNYVSGSINPHVSLRSSQMEEDQNVCINCGAVSNGVEESYNLYDDVDEGDEVSDAVEGSEPPREGENFPGRNANLNRGEANRPQESDINLASNNSYVDDFYLFKGNALNGELSGECRKGGRDAQSKNGQNEDDVAVFSESPFGGVLSQPSKGKTQGGGGSPIDQHSMKSLRAREHESGATNRLVEPKANCSGAISQINDGGGGTNCKRDKPEGEANQTKNTSTNENAASANLEQPPIDSHGGHANCSGSSPNLGNLSGEINSLRSKASGSNAPSGNAASGNAPSGNAASGNAASGNAASGNAASGNAASGNAPSGNAASGNAPSGNAASGGVPPNSSSNAVNFAECTNELGRSGSNEDSFRFMRKRTTCMSISCTSRGKIASTADYQTIQSKDLTQQNKSEVGTPSMYNCRICLCEYENENNPLISPCKCKGSMKYVHLNCIRTWMRGRLNVRSECSSYSFFWKQLNCELCKFPYPTYIFAQNRYLELYEIPKPDLPYIIIELMNDRNKGFYIVSLANTKCVRMGRGHDTDVRVNDISVSRFHAMIKFYNGNFYIEDCKSKFGTLIQIRKPVFFNIRRNKFIALQIGRTVMYVYMKRKNWIFLPICLKLSKTKDEDVSTLDNFSSKLMIDNNMQLENSNFEYNREAEGEADAGAANYERADEAVQDQVVGNPVVENPLVDSRMVDTAGAVDAAVGPEDLNEADTHNNSSAQELNLDSTGSIENATPSAPAGAPRNPDDAAKGGGPYEGSGGGSGGGNSADSSASRNVMNGGVAPRYY</sequence>
<keyword evidence="1" id="KW-0479">Metal-binding</keyword>
<feature type="domain" description="RING-CH-type" evidence="6">
    <location>
        <begin position="696"/>
        <end position="772"/>
    </location>
</feature>
<dbReference type="CDD" id="cd16495">
    <property type="entry name" value="RING_CH-C4HC3_MARCH"/>
    <property type="match status" value="1"/>
</dbReference>
<evidence type="ECO:0000256" key="4">
    <source>
        <dbReference type="SAM" id="MobiDB-lite"/>
    </source>
</evidence>
<evidence type="ECO:0000259" key="6">
    <source>
        <dbReference type="PROSITE" id="PS51292"/>
    </source>
</evidence>
<dbReference type="PROSITE" id="PS50006">
    <property type="entry name" value="FHA_DOMAIN"/>
    <property type="match status" value="1"/>
</dbReference>
<feature type="region of interest" description="Disordered" evidence="4">
    <location>
        <begin position="344"/>
        <end position="383"/>
    </location>
</feature>
<dbReference type="GO" id="GO:0008270">
    <property type="term" value="F:zinc ion binding"/>
    <property type="evidence" value="ECO:0007669"/>
    <property type="project" value="UniProtKB-KW"/>
</dbReference>
<evidence type="ECO:0000313" key="7">
    <source>
        <dbReference type="EMBL" id="KMZ81362.1"/>
    </source>
</evidence>
<evidence type="ECO:0008006" key="9">
    <source>
        <dbReference type="Google" id="ProtNLM"/>
    </source>
</evidence>
<feature type="compositionally biased region" description="Gly residues" evidence="4">
    <location>
        <begin position="147"/>
        <end position="169"/>
    </location>
</feature>
<evidence type="ECO:0000259" key="5">
    <source>
        <dbReference type="PROSITE" id="PS50006"/>
    </source>
</evidence>
<feature type="compositionally biased region" description="Low complexity" evidence="4">
    <location>
        <begin position="541"/>
        <end position="552"/>
    </location>
</feature>
<dbReference type="InterPro" id="IPR011016">
    <property type="entry name" value="Znf_RING-CH"/>
</dbReference>
<dbReference type="SUPFAM" id="SSF57850">
    <property type="entry name" value="RING/U-box"/>
    <property type="match status" value="1"/>
</dbReference>
<dbReference type="PROSITE" id="PS51292">
    <property type="entry name" value="ZF_RING_CH"/>
    <property type="match status" value="1"/>
</dbReference>
<evidence type="ECO:0000313" key="8">
    <source>
        <dbReference type="Proteomes" id="UP000053562"/>
    </source>
</evidence>
<dbReference type="PANTHER" id="PTHR46210:SF1">
    <property type="entry name" value="FHA DOMAIN-CONTAINING PROTEIN"/>
    <property type="match status" value="1"/>
</dbReference>
<dbReference type="SMART" id="SM00240">
    <property type="entry name" value="FHA"/>
    <property type="match status" value="1"/>
</dbReference>
<reference evidence="7 8" key="1">
    <citation type="submission" date="2011-08" db="EMBL/GenBank/DDBJ databases">
        <title>The Genome Sequence of Plasmodium vivax India VII.</title>
        <authorList>
            <consortium name="The Broad Institute Genome Sequencing Platform"/>
            <consortium name="The Broad Institute Genome Sequencing Center for Infectious Disease"/>
            <person name="Neafsey D."/>
            <person name="Carlton J."/>
            <person name="Barnwell J."/>
            <person name="Collins W."/>
            <person name="Escalante A."/>
            <person name="Mullikin J."/>
            <person name="Saul A."/>
            <person name="Guigo R."/>
            <person name="Camara F."/>
            <person name="Young S.K."/>
            <person name="Zeng Q."/>
            <person name="Gargeya S."/>
            <person name="Fitzgerald M."/>
            <person name="Haas B."/>
            <person name="Abouelleil A."/>
            <person name="Alvarado L."/>
            <person name="Arachchi H.M."/>
            <person name="Berlin A."/>
            <person name="Brown A."/>
            <person name="Chapman S.B."/>
            <person name="Chen Z."/>
            <person name="Dunbar C."/>
            <person name="Freedman E."/>
            <person name="Gearin G."/>
            <person name="Gellesch M."/>
            <person name="Goldberg J."/>
            <person name="Griggs A."/>
            <person name="Gujja S."/>
            <person name="Heiman D."/>
            <person name="Howarth C."/>
            <person name="Larson L."/>
            <person name="Lui A."/>
            <person name="MacDonald P.J.P."/>
            <person name="Montmayeur A."/>
            <person name="Murphy C."/>
            <person name="Neiman D."/>
            <person name="Pearson M."/>
            <person name="Priest M."/>
            <person name="Roberts A."/>
            <person name="Saif S."/>
            <person name="Shea T."/>
            <person name="Shenoy N."/>
            <person name="Sisk P."/>
            <person name="Stolte C."/>
            <person name="Sykes S."/>
            <person name="Wortman J."/>
            <person name="Nusbaum C."/>
            <person name="Birren B."/>
        </authorList>
    </citation>
    <scope>NUCLEOTIDE SEQUENCE [LARGE SCALE GENOMIC DNA]</scope>
    <source>
        <strain evidence="7 8">India VII</strain>
    </source>
</reference>
<name>A0A0J9SHB1_PLAVI</name>
<accession>A0A0J9SHB1</accession>
<feature type="compositionally biased region" description="Gly residues" evidence="4">
    <location>
        <begin position="1035"/>
        <end position="1051"/>
    </location>
</feature>
<evidence type="ECO:0000256" key="3">
    <source>
        <dbReference type="ARBA" id="ARBA00022833"/>
    </source>
</evidence>
<protein>
    <recommendedName>
        <fullName evidence="9">FHA domain-containing protein</fullName>
    </recommendedName>
</protein>
<feature type="region of interest" description="Disordered" evidence="4">
    <location>
        <begin position="1013"/>
        <end position="1071"/>
    </location>
</feature>
<evidence type="ECO:0000256" key="2">
    <source>
        <dbReference type="ARBA" id="ARBA00022771"/>
    </source>
</evidence>
<dbReference type="SUPFAM" id="SSF49879">
    <property type="entry name" value="SMAD/FHA domain"/>
    <property type="match status" value="1"/>
</dbReference>
<dbReference type="PANTHER" id="PTHR46210">
    <property type="entry name" value="FHA DOMAIN-CONTAINING PROTEIN"/>
    <property type="match status" value="1"/>
</dbReference>
<gene>
    <name evidence="7" type="ORF">PVIIG_02789</name>
</gene>
<keyword evidence="3" id="KW-0862">Zinc</keyword>
<dbReference type="InterPro" id="IPR000253">
    <property type="entry name" value="FHA_dom"/>
</dbReference>
<dbReference type="CDD" id="cd00060">
    <property type="entry name" value="FHA"/>
    <property type="match status" value="1"/>
</dbReference>
<dbReference type="InterPro" id="IPR008984">
    <property type="entry name" value="SMAD_FHA_dom_sf"/>
</dbReference>
<proteinExistence type="predicted"/>
<organism evidence="7 8">
    <name type="scientific">Plasmodium vivax India VII</name>
    <dbReference type="NCBI Taxonomy" id="1077284"/>
    <lineage>
        <taxon>Eukaryota</taxon>
        <taxon>Sar</taxon>
        <taxon>Alveolata</taxon>
        <taxon>Apicomplexa</taxon>
        <taxon>Aconoidasida</taxon>
        <taxon>Haemosporida</taxon>
        <taxon>Plasmodiidae</taxon>
        <taxon>Plasmodium</taxon>
        <taxon>Plasmodium (Plasmodium)</taxon>
    </lineage>
</organism>
<dbReference type="OrthoDB" id="264354at2759"/>
<dbReference type="EMBL" id="KQ234247">
    <property type="protein sequence ID" value="KMZ81362.1"/>
    <property type="molecule type" value="Genomic_DNA"/>
</dbReference>
<dbReference type="Pfam" id="PF00498">
    <property type="entry name" value="FHA"/>
    <property type="match status" value="1"/>
</dbReference>
<dbReference type="Gene3D" id="3.30.40.10">
    <property type="entry name" value="Zinc/RING finger domain, C3HC4 (zinc finger)"/>
    <property type="match status" value="1"/>
</dbReference>
<dbReference type="AlphaFoldDB" id="A0A0J9SHB1"/>
<feature type="compositionally biased region" description="Low complexity" evidence="4">
    <location>
        <begin position="514"/>
        <end position="525"/>
    </location>
</feature>
<feature type="compositionally biased region" description="Low complexity" evidence="4">
    <location>
        <begin position="561"/>
        <end position="625"/>
    </location>
</feature>
<dbReference type="Gene3D" id="2.60.200.20">
    <property type="match status" value="1"/>
</dbReference>
<dbReference type="Proteomes" id="UP000053562">
    <property type="component" value="Unassembled WGS sequence"/>
</dbReference>